<feature type="region of interest" description="Disordered" evidence="1">
    <location>
        <begin position="434"/>
        <end position="457"/>
    </location>
</feature>
<gene>
    <name evidence="2" type="ORF">C8J55DRAFT_564142</name>
</gene>
<reference evidence="2" key="1">
    <citation type="submission" date="2022-08" db="EMBL/GenBank/DDBJ databases">
        <authorList>
            <consortium name="DOE Joint Genome Institute"/>
            <person name="Min B."/>
            <person name="Riley R."/>
            <person name="Sierra-Patev S."/>
            <person name="Naranjo-Ortiz M."/>
            <person name="Looney B."/>
            <person name="Konkel Z."/>
            <person name="Slot J.C."/>
            <person name="Sakamoto Y."/>
            <person name="Steenwyk J.L."/>
            <person name="Rokas A."/>
            <person name="Carro J."/>
            <person name="Camarero S."/>
            <person name="Ferreira P."/>
            <person name="Molpeceres G."/>
            <person name="Ruiz-Duenas F.J."/>
            <person name="Serrano A."/>
            <person name="Henrissat B."/>
            <person name="Drula E."/>
            <person name="Hughes K.W."/>
            <person name="Mata J.L."/>
            <person name="Ishikawa N.K."/>
            <person name="Vargas-Isla R."/>
            <person name="Ushijima S."/>
            <person name="Smith C.A."/>
            <person name="Ahrendt S."/>
            <person name="Andreopoulos W."/>
            <person name="He G."/>
            <person name="Labutti K."/>
            <person name="Lipzen A."/>
            <person name="Ng V."/>
            <person name="Sandor L."/>
            <person name="Barry K."/>
            <person name="Martinez A.T."/>
            <person name="Xiao Y."/>
            <person name="Gibbons J.G."/>
            <person name="Terashima K."/>
            <person name="Hibbett D.S."/>
            <person name="Grigoriev I.V."/>
        </authorList>
    </citation>
    <scope>NUCLEOTIDE SEQUENCE</scope>
    <source>
        <strain evidence="2">Sp2 HRB7682 ss15</strain>
    </source>
</reference>
<comment type="caution">
    <text evidence="2">The sequence shown here is derived from an EMBL/GenBank/DDBJ whole genome shotgun (WGS) entry which is preliminary data.</text>
</comment>
<reference evidence="2" key="2">
    <citation type="journal article" date="2023" name="Proc. Natl. Acad. Sci. U.S.A.">
        <title>A global phylogenomic analysis of the shiitake genus Lentinula.</title>
        <authorList>
            <person name="Sierra-Patev S."/>
            <person name="Min B."/>
            <person name="Naranjo-Ortiz M."/>
            <person name="Looney B."/>
            <person name="Konkel Z."/>
            <person name="Slot J.C."/>
            <person name="Sakamoto Y."/>
            <person name="Steenwyk J.L."/>
            <person name="Rokas A."/>
            <person name="Carro J."/>
            <person name="Camarero S."/>
            <person name="Ferreira P."/>
            <person name="Molpeceres G."/>
            <person name="Ruiz-Duenas F.J."/>
            <person name="Serrano A."/>
            <person name="Henrissat B."/>
            <person name="Drula E."/>
            <person name="Hughes K.W."/>
            <person name="Mata J.L."/>
            <person name="Ishikawa N.K."/>
            <person name="Vargas-Isla R."/>
            <person name="Ushijima S."/>
            <person name="Smith C.A."/>
            <person name="Donoghue J."/>
            <person name="Ahrendt S."/>
            <person name="Andreopoulos W."/>
            <person name="He G."/>
            <person name="LaButti K."/>
            <person name="Lipzen A."/>
            <person name="Ng V."/>
            <person name="Riley R."/>
            <person name="Sandor L."/>
            <person name="Barry K."/>
            <person name="Martinez A.T."/>
            <person name="Xiao Y."/>
            <person name="Gibbons J.G."/>
            <person name="Terashima K."/>
            <person name="Grigoriev I.V."/>
            <person name="Hibbett D."/>
        </authorList>
    </citation>
    <scope>NUCLEOTIDE SEQUENCE</scope>
    <source>
        <strain evidence="2">Sp2 HRB7682 ss15</strain>
    </source>
</reference>
<organism evidence="2 3">
    <name type="scientific">Lentinula lateritia</name>
    <dbReference type="NCBI Taxonomy" id="40482"/>
    <lineage>
        <taxon>Eukaryota</taxon>
        <taxon>Fungi</taxon>
        <taxon>Dikarya</taxon>
        <taxon>Basidiomycota</taxon>
        <taxon>Agaricomycotina</taxon>
        <taxon>Agaricomycetes</taxon>
        <taxon>Agaricomycetidae</taxon>
        <taxon>Agaricales</taxon>
        <taxon>Marasmiineae</taxon>
        <taxon>Omphalotaceae</taxon>
        <taxon>Lentinula</taxon>
    </lineage>
</organism>
<sequence>MVAGLKRKELHTHTDTAQCSDNGMEFPPSKRLKLTVQHVVRALRSRGRRGIMGGPGGSRPACLPLPPLLKEAERPHLPMSSAHASHFSDPQVPDAPVNHHHHQVVGTTHLLGDTSSSLTQDDSHPATHETQSMFEDVSEMEEEPVSEFRGAVAPKSCLKDEVPASSSTETPTELSLVENVRNFDAQDNVAVFSDYTDASLIAPSSSFPVDQSNCVRSETPTELSHMEDMRNFDAQDNDVATMPSDYTDASFIAPSSFFPIDQSNYLRAEVESNANIIPVSYGRHSPGSPFATEKVESVGCPQNSIEFSAAGSENEMQHYGHVLSDSSGNLSPPLFPLDDGRADSTATRFYVEEGLSAETAPSVGCSQNFIEFVSAENDSGYPEQVPSPHGDAFHDLSTVELEAREEEAKDAAAELLEEGFGTEVGVDSDEYHCRPFHQHPDFEERETGEQEALGTSDGGEQNALALASDLHFPNPIVENDYWNNIRSQIHVDAVHGHDAGYMDSTIDQESGPREFDTPTVPFDIPPSVSLQRNDEDQEALVLNKNNNEWTGSPGEFDNSAVPFNVPSLIPCRSNDEDHEAPIVNNDEGWISGPRGFDNSAVSFDDPSLIPHQSNDIDHPVPDNDPGWISGPRNIPAVPLEYPPWIFFQGDNTDGFTTNHNSDPRRLDTSAENGSRAPIRGNDAGWMDHRDVPQHPITVTGEYDTGRGCGEDNDMGMNDLYDSLGLDEHLPSNPAPPPRPVVTIEEIEDPDAPPNPFNNLGLDEPIIRPVTAMDKHDPRYFPNQPSRHEYFYSSDRDFPPEESNRDSNVEVFDGDTVRGNIEDNDVGMNDLYDSLGLDEHLPFNPAPPPRPVVTIEEIEDPDAHPNPFNNLGLDEPIIRPVTAMDKHDPRYFQSPPSRHEYFYSSDRDFPPEEPNVDSMGKVFDGEGDIEMEDNVLGDGLHAGGDNNIPRQFDAIDENYLRGLSPLTEIPDIPKPENYMLYNEEEALTSIRRVLSSLIQNDIKSSSMKYHFESQMDDPNIDLEKLKAILDRCYRYVGALPDQIPPTSTSPKHSSDDEHLSTDLPAPKLFKAPKHRTEGQNYLAELIRYEAGLLLGTLAVDESRAEPLFSTGKLLTTVLRGTIKDFKDSRHDGPSVEHFVLQLDIGRKTPWNKAAAEVFCKHFRSKEGHENYRTKDVYKAFMAHLTQLKRDYARQGREKSTQERDDERRARRLARRHTLLKRRINMFYRIYRYHRGPLGELSRFIKRLTPECVSGDETGPDGKTYYKTKVEWRSQELTDFLDLLSSWYTCERYLGGEAAPSQLPINWYNSAWLEEYEERQNVLSPLPAVSLHLPDSIKREARRFSSVRVRSDLPLPPGHPSLD</sequence>
<feature type="compositionally biased region" description="Basic and acidic residues" evidence="1">
    <location>
        <begin position="434"/>
        <end position="448"/>
    </location>
</feature>
<evidence type="ECO:0000256" key="1">
    <source>
        <dbReference type="SAM" id="MobiDB-lite"/>
    </source>
</evidence>
<proteinExistence type="predicted"/>
<dbReference type="EMBL" id="JANVFS010000032">
    <property type="protein sequence ID" value="KAJ4470384.1"/>
    <property type="molecule type" value="Genomic_DNA"/>
</dbReference>
<dbReference type="Proteomes" id="UP001150238">
    <property type="component" value="Unassembled WGS sequence"/>
</dbReference>
<feature type="region of interest" description="Disordered" evidence="1">
    <location>
        <begin position="1"/>
        <end position="28"/>
    </location>
</feature>
<evidence type="ECO:0000313" key="3">
    <source>
        <dbReference type="Proteomes" id="UP001150238"/>
    </source>
</evidence>
<name>A0A9W8ZZJ5_9AGAR</name>
<protein>
    <submittedName>
        <fullName evidence="2">Uncharacterized protein</fullName>
    </submittedName>
</protein>
<feature type="region of interest" description="Disordered" evidence="1">
    <location>
        <begin position="1042"/>
        <end position="1069"/>
    </location>
</feature>
<evidence type="ECO:0000313" key="2">
    <source>
        <dbReference type="EMBL" id="KAJ4470384.1"/>
    </source>
</evidence>
<accession>A0A9W8ZZJ5</accession>
<feature type="region of interest" description="Disordered" evidence="1">
    <location>
        <begin position="654"/>
        <end position="688"/>
    </location>
</feature>